<dbReference type="EMBL" id="SNWR01000002">
    <property type="protein sequence ID" value="TDO31956.1"/>
    <property type="molecule type" value="Genomic_DNA"/>
</dbReference>
<protein>
    <submittedName>
        <fullName evidence="2">Dihydrofolate reductase</fullName>
    </submittedName>
</protein>
<dbReference type="InterPro" id="IPR024072">
    <property type="entry name" value="DHFR-like_dom_sf"/>
</dbReference>
<evidence type="ECO:0000313" key="2">
    <source>
        <dbReference type="EMBL" id="TDO31956.1"/>
    </source>
</evidence>
<gene>
    <name evidence="2" type="ORF">C8E87_7395</name>
</gene>
<organism evidence="2 3">
    <name type="scientific">Paractinoplanes brasiliensis</name>
    <dbReference type="NCBI Taxonomy" id="52695"/>
    <lineage>
        <taxon>Bacteria</taxon>
        <taxon>Bacillati</taxon>
        <taxon>Actinomycetota</taxon>
        <taxon>Actinomycetes</taxon>
        <taxon>Micromonosporales</taxon>
        <taxon>Micromonosporaceae</taxon>
        <taxon>Paractinoplanes</taxon>
    </lineage>
</organism>
<proteinExistence type="predicted"/>
<dbReference type="InterPro" id="IPR050765">
    <property type="entry name" value="Riboflavin_Biosynth_HTPR"/>
</dbReference>
<dbReference type="Pfam" id="PF01872">
    <property type="entry name" value="RibD_C"/>
    <property type="match status" value="1"/>
</dbReference>
<dbReference type="PANTHER" id="PTHR38011:SF11">
    <property type="entry name" value="2,5-DIAMINO-6-RIBOSYLAMINO-4(3H)-PYRIMIDINONE 5'-PHOSPHATE REDUCTASE"/>
    <property type="match status" value="1"/>
</dbReference>
<dbReference type="Proteomes" id="UP000294901">
    <property type="component" value="Unassembled WGS sequence"/>
</dbReference>
<feature type="domain" description="Bacterial bifunctional deaminase-reductase C-terminal" evidence="1">
    <location>
        <begin position="5"/>
        <end position="163"/>
    </location>
</feature>
<evidence type="ECO:0000313" key="3">
    <source>
        <dbReference type="Proteomes" id="UP000294901"/>
    </source>
</evidence>
<accession>A0A4R6JBS5</accession>
<dbReference type="SUPFAM" id="SSF53597">
    <property type="entry name" value="Dihydrofolate reductase-like"/>
    <property type="match status" value="1"/>
</dbReference>
<dbReference type="Gene3D" id="3.40.430.10">
    <property type="entry name" value="Dihydrofolate Reductase, subunit A"/>
    <property type="match status" value="1"/>
</dbReference>
<dbReference type="GO" id="GO:0008703">
    <property type="term" value="F:5-amino-6-(5-phosphoribosylamino)uracil reductase activity"/>
    <property type="evidence" value="ECO:0007669"/>
    <property type="project" value="InterPro"/>
</dbReference>
<name>A0A4R6JBS5_9ACTN</name>
<dbReference type="InterPro" id="IPR002734">
    <property type="entry name" value="RibDG_C"/>
</dbReference>
<reference evidence="2 3" key="1">
    <citation type="submission" date="2019-03" db="EMBL/GenBank/DDBJ databases">
        <title>Sequencing the genomes of 1000 actinobacteria strains.</title>
        <authorList>
            <person name="Klenk H.-P."/>
        </authorList>
    </citation>
    <scope>NUCLEOTIDE SEQUENCE [LARGE SCALE GENOMIC DNA]</scope>
    <source>
        <strain evidence="2 3">DSM 43805</strain>
    </source>
</reference>
<sequence>MTMAKLLYSATMSLDGFIAGPGGDMSWMTRLPETGPHETADGLWKQVGSLLTGARTYGGDDPNAGTDQEGAFNGQWSGPEFVLTHNPPATSPPGVTFVTDLPTAVDAALAAAGDLYACVLGADVAAQCLAAGLLDEILVFVAPVLLGDGTPLFRHPGGTFVALDEISSTTGPVPTIRLRVRR</sequence>
<dbReference type="AlphaFoldDB" id="A0A4R6JBS5"/>
<evidence type="ECO:0000259" key="1">
    <source>
        <dbReference type="Pfam" id="PF01872"/>
    </source>
</evidence>
<dbReference type="PANTHER" id="PTHR38011">
    <property type="entry name" value="DIHYDROFOLATE REDUCTASE FAMILY PROTEIN (AFU_ORTHOLOGUE AFUA_8G06820)"/>
    <property type="match status" value="1"/>
</dbReference>
<comment type="caution">
    <text evidence="2">The sequence shown here is derived from an EMBL/GenBank/DDBJ whole genome shotgun (WGS) entry which is preliminary data.</text>
</comment>
<keyword evidence="3" id="KW-1185">Reference proteome</keyword>
<dbReference type="GO" id="GO:0009231">
    <property type="term" value="P:riboflavin biosynthetic process"/>
    <property type="evidence" value="ECO:0007669"/>
    <property type="project" value="InterPro"/>
</dbReference>